<dbReference type="GO" id="GO:0016491">
    <property type="term" value="F:oxidoreductase activity"/>
    <property type="evidence" value="ECO:0007669"/>
    <property type="project" value="UniProtKB-KW"/>
</dbReference>
<protein>
    <submittedName>
        <fullName evidence="1">Gluconate 2-dehydrogenase subunit 3 family protein</fullName>
        <ecNumber evidence="1">1.-.-.-</ecNumber>
    </submittedName>
</protein>
<keyword evidence="2" id="KW-1185">Reference proteome</keyword>
<reference evidence="2" key="1">
    <citation type="journal article" date="2019" name="Int. J. Syst. Evol. Microbiol.">
        <title>The Global Catalogue of Microorganisms (GCM) 10K type strain sequencing project: providing services to taxonomists for standard genome sequencing and annotation.</title>
        <authorList>
            <consortium name="The Broad Institute Genomics Platform"/>
            <consortium name="The Broad Institute Genome Sequencing Center for Infectious Disease"/>
            <person name="Wu L."/>
            <person name="Ma J."/>
        </authorList>
    </citation>
    <scope>NUCLEOTIDE SEQUENCE [LARGE SCALE GENOMIC DNA]</scope>
    <source>
        <strain evidence="2">WYCCWR 12678</strain>
    </source>
</reference>
<dbReference type="Proteomes" id="UP001596002">
    <property type="component" value="Unassembled WGS sequence"/>
</dbReference>
<dbReference type="EC" id="1.-.-.-" evidence="1"/>
<dbReference type="RefSeq" id="WP_380028410.1">
    <property type="nucleotide sequence ID" value="NZ_JBHSHC010000142.1"/>
</dbReference>
<accession>A0ABV9Q710</accession>
<evidence type="ECO:0000313" key="1">
    <source>
        <dbReference type="EMBL" id="MFC4769649.1"/>
    </source>
</evidence>
<dbReference type="InterPro" id="IPR027056">
    <property type="entry name" value="Gluconate_2DH_su3"/>
</dbReference>
<gene>
    <name evidence="1" type="ORF">ACFO8Q_20265</name>
</gene>
<dbReference type="EMBL" id="JBHSHC010000142">
    <property type="protein sequence ID" value="MFC4769649.1"/>
    <property type="molecule type" value="Genomic_DNA"/>
</dbReference>
<comment type="caution">
    <text evidence="1">The sequence shown here is derived from an EMBL/GenBank/DDBJ whole genome shotgun (WGS) entry which is preliminary data.</text>
</comment>
<dbReference type="Pfam" id="PF13618">
    <property type="entry name" value="Gluconate_2-dh3"/>
    <property type="match status" value="1"/>
</dbReference>
<proteinExistence type="predicted"/>
<organism evidence="1 2">
    <name type="scientific">Effusibacillus consociatus</name>
    <dbReference type="NCBI Taxonomy" id="1117041"/>
    <lineage>
        <taxon>Bacteria</taxon>
        <taxon>Bacillati</taxon>
        <taxon>Bacillota</taxon>
        <taxon>Bacilli</taxon>
        <taxon>Bacillales</taxon>
        <taxon>Alicyclobacillaceae</taxon>
        <taxon>Effusibacillus</taxon>
    </lineage>
</organism>
<evidence type="ECO:0000313" key="2">
    <source>
        <dbReference type="Proteomes" id="UP001596002"/>
    </source>
</evidence>
<keyword evidence="1" id="KW-0560">Oxidoreductase</keyword>
<name>A0ABV9Q710_9BACL</name>
<sequence>MNPFHTHYPDFDVMDQKEHWDPHTREIVEKRLELGNYKTLSQQEAETLYQLCSVLLHDTRDTILYYVVHHFDNKLSSDIGESQRKKGIPKHSVLIREGLRALDQYCTSDYGALFSGLEDHIQHMIVDQLMRGTLQLNADGVQIPAQDLFSKLLTESVSAYYSHPSIWSEIGYAGPAYPRGYVRSEMGLTDPWEAKRRDA</sequence>